<dbReference type="VEuPathDB" id="VectorBase:HLOH_063927"/>
<gene>
    <name evidence="2" type="ORF">HPB48_005754</name>
</gene>
<organism evidence="2 3">
    <name type="scientific">Haemaphysalis longicornis</name>
    <name type="common">Bush tick</name>
    <dbReference type="NCBI Taxonomy" id="44386"/>
    <lineage>
        <taxon>Eukaryota</taxon>
        <taxon>Metazoa</taxon>
        <taxon>Ecdysozoa</taxon>
        <taxon>Arthropoda</taxon>
        <taxon>Chelicerata</taxon>
        <taxon>Arachnida</taxon>
        <taxon>Acari</taxon>
        <taxon>Parasitiformes</taxon>
        <taxon>Ixodida</taxon>
        <taxon>Ixodoidea</taxon>
        <taxon>Ixodidae</taxon>
        <taxon>Haemaphysalinae</taxon>
        <taxon>Haemaphysalis</taxon>
    </lineage>
</organism>
<reference evidence="2 3" key="1">
    <citation type="journal article" date="2020" name="Cell">
        <title>Large-Scale Comparative Analyses of Tick Genomes Elucidate Their Genetic Diversity and Vector Capacities.</title>
        <authorList>
            <consortium name="Tick Genome and Microbiome Consortium (TIGMIC)"/>
            <person name="Jia N."/>
            <person name="Wang J."/>
            <person name="Shi W."/>
            <person name="Du L."/>
            <person name="Sun Y."/>
            <person name="Zhan W."/>
            <person name="Jiang J.F."/>
            <person name="Wang Q."/>
            <person name="Zhang B."/>
            <person name="Ji P."/>
            <person name="Bell-Sakyi L."/>
            <person name="Cui X.M."/>
            <person name="Yuan T.T."/>
            <person name="Jiang B.G."/>
            <person name="Yang W.F."/>
            <person name="Lam T.T."/>
            <person name="Chang Q.C."/>
            <person name="Ding S.J."/>
            <person name="Wang X.J."/>
            <person name="Zhu J.G."/>
            <person name="Ruan X.D."/>
            <person name="Zhao L."/>
            <person name="Wei J.T."/>
            <person name="Ye R.Z."/>
            <person name="Que T.C."/>
            <person name="Du C.H."/>
            <person name="Zhou Y.H."/>
            <person name="Cheng J.X."/>
            <person name="Dai P.F."/>
            <person name="Guo W.B."/>
            <person name="Han X.H."/>
            <person name="Huang E.J."/>
            <person name="Li L.F."/>
            <person name="Wei W."/>
            <person name="Gao Y.C."/>
            <person name="Liu J.Z."/>
            <person name="Shao H.Z."/>
            <person name="Wang X."/>
            <person name="Wang C.C."/>
            <person name="Yang T.C."/>
            <person name="Huo Q.B."/>
            <person name="Li W."/>
            <person name="Chen H.Y."/>
            <person name="Chen S.E."/>
            <person name="Zhou L.G."/>
            <person name="Ni X.B."/>
            <person name="Tian J.H."/>
            <person name="Sheng Y."/>
            <person name="Liu T."/>
            <person name="Pan Y.S."/>
            <person name="Xia L.Y."/>
            <person name="Li J."/>
            <person name="Zhao F."/>
            <person name="Cao W.C."/>
        </authorList>
    </citation>
    <scope>NUCLEOTIDE SEQUENCE [LARGE SCALE GENOMIC DNA]</scope>
    <source>
        <strain evidence="2">HaeL-2018</strain>
    </source>
</reference>
<evidence type="ECO:0000313" key="3">
    <source>
        <dbReference type="Proteomes" id="UP000821853"/>
    </source>
</evidence>
<evidence type="ECO:0000259" key="1">
    <source>
        <dbReference type="Pfam" id="PF03372"/>
    </source>
</evidence>
<dbReference type="OrthoDB" id="6621896at2759"/>
<dbReference type="GO" id="GO:0003824">
    <property type="term" value="F:catalytic activity"/>
    <property type="evidence" value="ECO:0007669"/>
    <property type="project" value="InterPro"/>
</dbReference>
<keyword evidence="3" id="KW-1185">Reference proteome</keyword>
<dbReference type="InterPro" id="IPR036691">
    <property type="entry name" value="Endo/exonu/phosph_ase_sf"/>
</dbReference>
<dbReference type="InterPro" id="IPR005135">
    <property type="entry name" value="Endo/exonuclease/phosphatase"/>
</dbReference>
<dbReference type="AlphaFoldDB" id="A0A9J6GM65"/>
<dbReference type="Proteomes" id="UP000821853">
    <property type="component" value="Chromosome 8"/>
</dbReference>
<accession>A0A9J6GM65</accession>
<name>A0A9J6GM65_HAELO</name>
<sequence>MENNLDIIAVQETKINNEEQADAMVVALTSRYYVCISHAVSSSGGCALFFKKSMGIVIENVMSCETGRFIAHDFNFSGLSFRAICLHAPNKPTERKVLFERIDLVDDIDVLVLGDYNCVCHAEDRAGTGTAHDANAELLSTIVTEHGLEGIASVMSGGQHAQCTHYQNNSHARLDRAYISANLVHACTTYEVKHVSFSDHSLVMFTLGKA</sequence>
<dbReference type="EMBL" id="JABSTR010000010">
    <property type="protein sequence ID" value="KAH9379526.1"/>
    <property type="molecule type" value="Genomic_DNA"/>
</dbReference>
<protein>
    <recommendedName>
        <fullName evidence="1">Endonuclease/exonuclease/phosphatase domain-containing protein</fullName>
    </recommendedName>
</protein>
<evidence type="ECO:0000313" key="2">
    <source>
        <dbReference type="EMBL" id="KAH9379526.1"/>
    </source>
</evidence>
<dbReference type="SUPFAM" id="SSF56219">
    <property type="entry name" value="DNase I-like"/>
    <property type="match status" value="1"/>
</dbReference>
<proteinExistence type="predicted"/>
<comment type="caution">
    <text evidence="2">The sequence shown here is derived from an EMBL/GenBank/DDBJ whole genome shotgun (WGS) entry which is preliminary data.</text>
</comment>
<feature type="domain" description="Endonuclease/exonuclease/phosphatase" evidence="1">
    <location>
        <begin position="4"/>
        <end position="200"/>
    </location>
</feature>
<dbReference type="Gene3D" id="3.60.10.10">
    <property type="entry name" value="Endonuclease/exonuclease/phosphatase"/>
    <property type="match status" value="1"/>
</dbReference>
<dbReference type="Pfam" id="PF03372">
    <property type="entry name" value="Exo_endo_phos"/>
    <property type="match status" value="1"/>
</dbReference>